<dbReference type="GO" id="GO:0005886">
    <property type="term" value="C:plasma membrane"/>
    <property type="evidence" value="ECO:0007669"/>
    <property type="project" value="UniProtKB-SubCell"/>
</dbReference>
<keyword evidence="12" id="KW-1185">Reference proteome</keyword>
<evidence type="ECO:0000256" key="3">
    <source>
        <dbReference type="ARBA" id="ARBA00022475"/>
    </source>
</evidence>
<feature type="transmembrane region" description="Helical" evidence="9">
    <location>
        <begin position="12"/>
        <end position="38"/>
    </location>
</feature>
<name>A0A345SSJ6_9ACTN</name>
<dbReference type="SUPFAM" id="SSF103473">
    <property type="entry name" value="MFS general substrate transporter"/>
    <property type="match status" value="1"/>
</dbReference>
<feature type="transmembrane region" description="Helical" evidence="9">
    <location>
        <begin position="332"/>
        <end position="351"/>
    </location>
</feature>
<dbReference type="KEGG" id="stri:C7M71_003745"/>
<dbReference type="CDD" id="cd17321">
    <property type="entry name" value="MFS_MMR_MDR_like"/>
    <property type="match status" value="1"/>
</dbReference>
<keyword evidence="4 9" id="KW-0812">Transmembrane</keyword>
<evidence type="ECO:0000259" key="10">
    <source>
        <dbReference type="PROSITE" id="PS50850"/>
    </source>
</evidence>
<keyword evidence="6 9" id="KW-0472">Membrane</keyword>
<feature type="transmembrane region" description="Helical" evidence="9">
    <location>
        <begin position="169"/>
        <end position="189"/>
    </location>
</feature>
<proteinExistence type="predicted"/>
<dbReference type="InterPro" id="IPR020846">
    <property type="entry name" value="MFS_dom"/>
</dbReference>
<keyword evidence="5 9" id="KW-1133">Transmembrane helix</keyword>
<keyword evidence="3" id="KW-1003">Cell membrane</keyword>
<feature type="region of interest" description="Disordered" evidence="8">
    <location>
        <begin position="481"/>
        <end position="513"/>
    </location>
</feature>
<feature type="transmembrane region" description="Helical" evidence="9">
    <location>
        <begin position="50"/>
        <end position="69"/>
    </location>
</feature>
<feature type="transmembrane region" description="Helical" evidence="9">
    <location>
        <begin position="363"/>
        <end position="385"/>
    </location>
</feature>
<evidence type="ECO:0000256" key="5">
    <source>
        <dbReference type="ARBA" id="ARBA00022989"/>
    </source>
</evidence>
<feature type="transmembrane region" description="Helical" evidence="9">
    <location>
        <begin position="301"/>
        <end position="320"/>
    </location>
</feature>
<gene>
    <name evidence="11" type="ORF">C7M71_003745</name>
</gene>
<reference evidence="12" key="1">
    <citation type="submission" date="2018-07" db="EMBL/GenBank/DDBJ databases">
        <title>Streptacidiphilus bronchialis DSM 106435 chromosome.</title>
        <authorList>
            <person name="Batra D."/>
            <person name="Gulvik C.A."/>
        </authorList>
    </citation>
    <scope>NUCLEOTIDE SEQUENCE [LARGE SCALE GENOMIC DNA]</scope>
    <source>
        <strain evidence="12">DSM 106435</strain>
    </source>
</reference>
<feature type="domain" description="Major facilitator superfamily (MFS) profile" evidence="10">
    <location>
        <begin position="15"/>
        <end position="464"/>
    </location>
</feature>
<evidence type="ECO:0000256" key="1">
    <source>
        <dbReference type="ARBA" id="ARBA00004651"/>
    </source>
</evidence>
<dbReference type="PANTHER" id="PTHR42718">
    <property type="entry name" value="MAJOR FACILITATOR SUPERFAMILY MULTIDRUG TRANSPORTER MFSC"/>
    <property type="match status" value="1"/>
</dbReference>
<evidence type="ECO:0000313" key="11">
    <source>
        <dbReference type="EMBL" id="AXI76701.1"/>
    </source>
</evidence>
<dbReference type="InterPro" id="IPR005829">
    <property type="entry name" value="Sugar_transporter_CS"/>
</dbReference>
<evidence type="ECO:0000313" key="12">
    <source>
        <dbReference type="Proteomes" id="UP000249340"/>
    </source>
</evidence>
<evidence type="ECO:0000256" key="9">
    <source>
        <dbReference type="SAM" id="Phobius"/>
    </source>
</evidence>
<dbReference type="EMBL" id="CP031264">
    <property type="protein sequence ID" value="AXI76701.1"/>
    <property type="molecule type" value="Genomic_DNA"/>
</dbReference>
<dbReference type="PROSITE" id="PS00216">
    <property type="entry name" value="SUGAR_TRANSPORT_1"/>
    <property type="match status" value="1"/>
</dbReference>
<comment type="subcellular location">
    <subcellularLocation>
        <location evidence="1">Cell membrane</location>
        <topology evidence="1">Multi-pass membrane protein</topology>
    </subcellularLocation>
</comment>
<dbReference type="Proteomes" id="UP000249340">
    <property type="component" value="Chromosome"/>
</dbReference>
<dbReference type="InterPro" id="IPR011701">
    <property type="entry name" value="MFS"/>
</dbReference>
<dbReference type="AlphaFoldDB" id="A0A345SSJ6"/>
<dbReference type="Gene3D" id="1.20.1720.10">
    <property type="entry name" value="Multidrug resistance protein D"/>
    <property type="match status" value="1"/>
</dbReference>
<dbReference type="InterPro" id="IPR036259">
    <property type="entry name" value="MFS_trans_sf"/>
</dbReference>
<dbReference type="Gene3D" id="1.20.1250.20">
    <property type="entry name" value="MFS general substrate transporter like domains"/>
    <property type="match status" value="1"/>
</dbReference>
<dbReference type="PANTHER" id="PTHR42718:SF46">
    <property type="entry name" value="BLR6921 PROTEIN"/>
    <property type="match status" value="1"/>
</dbReference>
<accession>A0A345SSJ6</accession>
<feature type="transmembrane region" description="Helical" evidence="9">
    <location>
        <begin position="81"/>
        <end position="98"/>
    </location>
</feature>
<dbReference type="PROSITE" id="PS50850">
    <property type="entry name" value="MFS"/>
    <property type="match status" value="1"/>
</dbReference>
<keyword evidence="7" id="KW-0046">Antibiotic resistance</keyword>
<feature type="transmembrane region" description="Helical" evidence="9">
    <location>
        <begin position="273"/>
        <end position="295"/>
    </location>
</feature>
<dbReference type="GO" id="GO:0046677">
    <property type="term" value="P:response to antibiotic"/>
    <property type="evidence" value="ECO:0007669"/>
    <property type="project" value="UniProtKB-KW"/>
</dbReference>
<evidence type="ECO:0000256" key="4">
    <source>
        <dbReference type="ARBA" id="ARBA00022692"/>
    </source>
</evidence>
<feature type="transmembrane region" description="Helical" evidence="9">
    <location>
        <begin position="110"/>
        <end position="131"/>
    </location>
</feature>
<keyword evidence="2" id="KW-0813">Transport</keyword>
<feature type="transmembrane region" description="Helical" evidence="9">
    <location>
        <begin position="201"/>
        <end position="222"/>
    </location>
</feature>
<feature type="transmembrane region" description="Helical" evidence="9">
    <location>
        <begin position="143"/>
        <end position="163"/>
    </location>
</feature>
<feature type="transmembrane region" description="Helical" evidence="9">
    <location>
        <begin position="234"/>
        <end position="252"/>
    </location>
</feature>
<sequence>MTTTEERWSPRLWGTLVVLCAALFLDALDVSMVGVALPSIRTELGLSTSSLQWVVSGYVLGYGGLLLLGGRAADLLGRRRVFLIALGVFAAASLFGGMVDSGGLLIASRFLKGIAAAFTAPAGLSIITTTFAEGPARNRALSIYTTCGASGFSLGLVLSGVLTEVGWRWTFLSPVPVALLALAAGIRLIPRQTGPERTGGGYDLAGAVTATGGLLLLVYTVTEAQGAGWASARTVLSLLAVAALFAAFVAVERRTAHPLVRLTIFRNGSVTRANLAALAFFGTYTGFQFVATLYLQTLLGWSALEMALGFLPAGVLVAVASTRMGAIVDRFGTSRLMVAGFAALVAGYALFLRIGVHGSYPGLVLPSMILIGVACALCIPSLNIAATSGVSDEEQGLASGLVNTSFQVGGAVVLAVVTAVVTAGSGGGTSAQAQLDGYRPAVALVTGVALLGLLATLAGVVLDRRRLVAATRAAAVAVPDYRYPGPETSDAPSPATASGGTADPAASAASIRR</sequence>
<dbReference type="GO" id="GO:0022857">
    <property type="term" value="F:transmembrane transporter activity"/>
    <property type="evidence" value="ECO:0007669"/>
    <property type="project" value="InterPro"/>
</dbReference>
<evidence type="ECO:0000256" key="2">
    <source>
        <dbReference type="ARBA" id="ARBA00022448"/>
    </source>
</evidence>
<feature type="transmembrane region" description="Helical" evidence="9">
    <location>
        <begin position="441"/>
        <end position="462"/>
    </location>
</feature>
<evidence type="ECO:0000256" key="8">
    <source>
        <dbReference type="SAM" id="MobiDB-lite"/>
    </source>
</evidence>
<feature type="transmembrane region" description="Helical" evidence="9">
    <location>
        <begin position="397"/>
        <end position="421"/>
    </location>
</feature>
<protein>
    <submittedName>
        <fullName evidence="11">MFS transporter</fullName>
    </submittedName>
</protein>
<evidence type="ECO:0000256" key="6">
    <source>
        <dbReference type="ARBA" id="ARBA00023136"/>
    </source>
</evidence>
<dbReference type="RefSeq" id="WP_111493123.1">
    <property type="nucleotide sequence ID" value="NZ_CP031264.1"/>
</dbReference>
<dbReference type="Pfam" id="PF07690">
    <property type="entry name" value="MFS_1"/>
    <property type="match status" value="1"/>
</dbReference>
<dbReference type="OrthoDB" id="7375466at2"/>
<evidence type="ECO:0000256" key="7">
    <source>
        <dbReference type="ARBA" id="ARBA00023251"/>
    </source>
</evidence>
<organism evidence="11 12">
    <name type="scientific">Peterkaempfera bronchialis</name>
    <dbReference type="NCBI Taxonomy" id="2126346"/>
    <lineage>
        <taxon>Bacteria</taxon>
        <taxon>Bacillati</taxon>
        <taxon>Actinomycetota</taxon>
        <taxon>Actinomycetes</taxon>
        <taxon>Kitasatosporales</taxon>
        <taxon>Streptomycetaceae</taxon>
        <taxon>Peterkaempfera</taxon>
    </lineage>
</organism>